<dbReference type="Gene3D" id="3.30.160.60">
    <property type="entry name" value="Classic Zinc Finger"/>
    <property type="match status" value="1"/>
</dbReference>
<accession>A0A8E2EWT8</accession>
<keyword evidence="1" id="KW-0862">Zinc</keyword>
<dbReference type="InterPro" id="IPR036236">
    <property type="entry name" value="Znf_C2H2_sf"/>
</dbReference>
<reference evidence="4 5" key="1">
    <citation type="journal article" date="2016" name="Nat. Commun.">
        <title>Ectomycorrhizal ecology is imprinted in the genome of the dominant symbiotic fungus Cenococcum geophilum.</title>
        <authorList>
            <consortium name="DOE Joint Genome Institute"/>
            <person name="Peter M."/>
            <person name="Kohler A."/>
            <person name="Ohm R.A."/>
            <person name="Kuo A."/>
            <person name="Krutzmann J."/>
            <person name="Morin E."/>
            <person name="Arend M."/>
            <person name="Barry K.W."/>
            <person name="Binder M."/>
            <person name="Choi C."/>
            <person name="Clum A."/>
            <person name="Copeland A."/>
            <person name="Grisel N."/>
            <person name="Haridas S."/>
            <person name="Kipfer T."/>
            <person name="LaButti K."/>
            <person name="Lindquist E."/>
            <person name="Lipzen A."/>
            <person name="Maire R."/>
            <person name="Meier B."/>
            <person name="Mihaltcheva S."/>
            <person name="Molinier V."/>
            <person name="Murat C."/>
            <person name="Poggeler S."/>
            <person name="Quandt C.A."/>
            <person name="Sperisen C."/>
            <person name="Tritt A."/>
            <person name="Tisserant E."/>
            <person name="Crous P.W."/>
            <person name="Henrissat B."/>
            <person name="Nehls U."/>
            <person name="Egli S."/>
            <person name="Spatafora J.W."/>
            <person name="Grigoriev I.V."/>
            <person name="Martin F.M."/>
        </authorList>
    </citation>
    <scope>NUCLEOTIDE SEQUENCE [LARGE SCALE GENOMIC DNA]</scope>
    <source>
        <strain evidence="4 5">CBS 207.34</strain>
    </source>
</reference>
<dbReference type="EMBL" id="KV750129">
    <property type="protein sequence ID" value="OCL06128.1"/>
    <property type="molecule type" value="Genomic_DNA"/>
</dbReference>
<gene>
    <name evidence="4" type="ORF">AOQ84DRAFT_390409</name>
</gene>
<name>A0A8E2EWT8_9PEZI</name>
<keyword evidence="1" id="KW-0479">Metal-binding</keyword>
<feature type="compositionally biased region" description="Low complexity" evidence="2">
    <location>
        <begin position="273"/>
        <end position="287"/>
    </location>
</feature>
<dbReference type="PROSITE" id="PS00028">
    <property type="entry name" value="ZINC_FINGER_C2H2_1"/>
    <property type="match status" value="1"/>
</dbReference>
<keyword evidence="1" id="KW-0863">Zinc-finger</keyword>
<dbReference type="Proteomes" id="UP000250140">
    <property type="component" value="Unassembled WGS sequence"/>
</dbReference>
<evidence type="ECO:0000256" key="1">
    <source>
        <dbReference type="PROSITE-ProRule" id="PRU00042"/>
    </source>
</evidence>
<dbReference type="GO" id="GO:0008270">
    <property type="term" value="F:zinc ion binding"/>
    <property type="evidence" value="ECO:0007669"/>
    <property type="project" value="UniProtKB-KW"/>
</dbReference>
<dbReference type="OrthoDB" id="3939438at2759"/>
<organism evidence="4 5">
    <name type="scientific">Glonium stellatum</name>
    <dbReference type="NCBI Taxonomy" id="574774"/>
    <lineage>
        <taxon>Eukaryota</taxon>
        <taxon>Fungi</taxon>
        <taxon>Dikarya</taxon>
        <taxon>Ascomycota</taxon>
        <taxon>Pezizomycotina</taxon>
        <taxon>Dothideomycetes</taxon>
        <taxon>Pleosporomycetidae</taxon>
        <taxon>Gloniales</taxon>
        <taxon>Gloniaceae</taxon>
        <taxon>Glonium</taxon>
    </lineage>
</organism>
<evidence type="ECO:0000259" key="3">
    <source>
        <dbReference type="PROSITE" id="PS50157"/>
    </source>
</evidence>
<proteinExistence type="predicted"/>
<evidence type="ECO:0000256" key="2">
    <source>
        <dbReference type="SAM" id="MobiDB-lite"/>
    </source>
</evidence>
<sequence>METAYPMSRTYSAALDLPFDHSLQDVPPLSGSTFKGQAYLTAGNLTVNKQQYNEILGVYPNNSPRLPSRPSIDATSHYLDFTFDPLLQHVFPLSSSTLTGQHFLTAGNLTVFELQCDEASGAYPNNSPQPLSRPSINTTSHYLDSAFDSYQTLPSHSPLQDTGCADYRHARYSGGASCGIDFLGAHNSTNGLTHGFDKPDSSGLVPSHVQTYPDLENCFNDSVFTIGTSDGLGSQLDSINLGFNFVEHSNPPDVSTQPADFLPFLIGNSSAESTTSWNDSSTSSPDTRLSKTPPHSSEASLSRARFPCYHSQCVNRTFSRRSDRDRHTRKHDGDIQHVCPRENCAMTFYRKDKLQSHLRKRH</sequence>
<feature type="domain" description="C2H2-type" evidence="3">
    <location>
        <begin position="337"/>
        <end position="362"/>
    </location>
</feature>
<dbReference type="SUPFAM" id="SSF57667">
    <property type="entry name" value="beta-beta-alpha zinc fingers"/>
    <property type="match status" value="1"/>
</dbReference>
<dbReference type="PROSITE" id="PS50157">
    <property type="entry name" value="ZINC_FINGER_C2H2_2"/>
    <property type="match status" value="1"/>
</dbReference>
<dbReference type="AlphaFoldDB" id="A0A8E2EWT8"/>
<protein>
    <recommendedName>
        <fullName evidence="3">C2H2-type domain-containing protein</fullName>
    </recommendedName>
</protein>
<dbReference type="SMART" id="SM00355">
    <property type="entry name" value="ZnF_C2H2"/>
    <property type="match status" value="2"/>
</dbReference>
<feature type="region of interest" description="Disordered" evidence="2">
    <location>
        <begin position="272"/>
        <end position="301"/>
    </location>
</feature>
<keyword evidence="5" id="KW-1185">Reference proteome</keyword>
<evidence type="ECO:0000313" key="5">
    <source>
        <dbReference type="Proteomes" id="UP000250140"/>
    </source>
</evidence>
<dbReference type="InterPro" id="IPR013087">
    <property type="entry name" value="Znf_C2H2_type"/>
</dbReference>
<evidence type="ECO:0000313" key="4">
    <source>
        <dbReference type="EMBL" id="OCL06128.1"/>
    </source>
</evidence>